<gene>
    <name evidence="3" type="ORF">LVY65_00245</name>
</gene>
<reference evidence="3" key="1">
    <citation type="submission" date="2022-01" db="EMBL/GenBank/DDBJ databases">
        <authorList>
            <person name="Jo J.-H."/>
            <person name="Im W.-T."/>
        </authorList>
    </citation>
    <scope>NUCLEOTIDE SEQUENCE</scope>
    <source>
        <strain evidence="3">G124</strain>
    </source>
</reference>
<sequence>MRMLISTAIAAALVVSLPACKQQPAGNEAAVAESASLEALNGTWKVDLASLKFEQKPNEFLLKDGTYSCSTCIPPLTASADGQFHPVTDRPYYDSLQIKAVDDRTVEFHRKKGDKEVSSTVLQVSEDGKTMTTKFVDATTPNSPPIEGTATSTRAGPAPAGAHAISGQWMPDKFADYSQAALDMVYKISGNTVTQSSQGQGYTAELGGPAVAVQNDPGGTMVAIARDGANSLRETYTRDGKEIGVTTIVPSPDGKSFAFTSVDPRDQSKVTWIANKKE</sequence>
<evidence type="ECO:0000256" key="2">
    <source>
        <dbReference type="SAM" id="SignalP"/>
    </source>
</evidence>
<keyword evidence="2" id="KW-0732">Signal</keyword>
<accession>A0A9X1TX56</accession>
<keyword evidence="4" id="KW-1185">Reference proteome</keyword>
<comment type="caution">
    <text evidence="3">The sequence shown here is derived from an EMBL/GenBank/DDBJ whole genome shotgun (WGS) entry which is preliminary data.</text>
</comment>
<dbReference type="Proteomes" id="UP001139410">
    <property type="component" value="Unassembled WGS sequence"/>
</dbReference>
<dbReference type="EMBL" id="JAKFGM010000001">
    <property type="protein sequence ID" value="MCF2513502.1"/>
    <property type="molecule type" value="Genomic_DNA"/>
</dbReference>
<evidence type="ECO:0000313" key="4">
    <source>
        <dbReference type="Proteomes" id="UP001139410"/>
    </source>
</evidence>
<feature type="signal peptide" evidence="2">
    <location>
        <begin position="1"/>
        <end position="21"/>
    </location>
</feature>
<evidence type="ECO:0000313" key="3">
    <source>
        <dbReference type="EMBL" id="MCF2513502.1"/>
    </source>
</evidence>
<proteinExistence type="predicted"/>
<organism evidence="3 4">
    <name type="scientific">Sphingomonas cremea</name>
    <dbReference type="NCBI Taxonomy" id="2904799"/>
    <lineage>
        <taxon>Bacteria</taxon>
        <taxon>Pseudomonadati</taxon>
        <taxon>Pseudomonadota</taxon>
        <taxon>Alphaproteobacteria</taxon>
        <taxon>Sphingomonadales</taxon>
        <taxon>Sphingomonadaceae</taxon>
        <taxon>Sphingomonas</taxon>
    </lineage>
</organism>
<evidence type="ECO:0000256" key="1">
    <source>
        <dbReference type="SAM" id="MobiDB-lite"/>
    </source>
</evidence>
<feature type="region of interest" description="Disordered" evidence="1">
    <location>
        <begin position="135"/>
        <end position="164"/>
    </location>
</feature>
<name>A0A9X1TX56_9SPHN</name>
<dbReference type="RefSeq" id="WP_235066013.1">
    <property type="nucleotide sequence ID" value="NZ_JAKFGM010000001.1"/>
</dbReference>
<dbReference type="AlphaFoldDB" id="A0A9X1TX56"/>
<protein>
    <recommendedName>
        <fullName evidence="5">Lipocalin-like domain-containing protein</fullName>
    </recommendedName>
</protein>
<feature type="chain" id="PRO_5040723207" description="Lipocalin-like domain-containing protein" evidence="2">
    <location>
        <begin position="22"/>
        <end position="278"/>
    </location>
</feature>
<evidence type="ECO:0008006" key="5">
    <source>
        <dbReference type="Google" id="ProtNLM"/>
    </source>
</evidence>